<dbReference type="EMBL" id="JAMYWD010000003">
    <property type="protein sequence ID" value="KAJ4976404.1"/>
    <property type="molecule type" value="Genomic_DNA"/>
</dbReference>
<dbReference type="Pfam" id="PF13724">
    <property type="entry name" value="DNA_binding_2"/>
    <property type="match status" value="1"/>
</dbReference>
<feature type="domain" description="DNA-binding" evidence="2">
    <location>
        <begin position="1"/>
        <end position="40"/>
    </location>
</feature>
<accession>A0A9Q0KUA7</accession>
<dbReference type="AlphaFoldDB" id="A0A9Q0KUA7"/>
<feature type="region of interest" description="Disordered" evidence="1">
    <location>
        <begin position="22"/>
        <end position="86"/>
    </location>
</feature>
<sequence>MGRYRFKLSAMVPNAWFYKLNDMGRRNRKQCNNTHPPKKQYPTTQPKQKHHSHPRPSNQSKVYNTERNQKASSERRTKGIPVKPSSSKLLISSVSVDCNCSSLVSVRNPSALKIRGKEKAEEIPV</sequence>
<gene>
    <name evidence="3" type="ORF">NE237_001510</name>
</gene>
<name>A0A9Q0KUA7_9MAGN</name>
<feature type="compositionally biased region" description="Polar residues" evidence="1">
    <location>
        <begin position="55"/>
        <end position="66"/>
    </location>
</feature>
<dbReference type="OrthoDB" id="10629726at2759"/>
<reference evidence="3" key="1">
    <citation type="journal article" date="2023" name="Plant J.">
        <title>The genome of the king protea, Protea cynaroides.</title>
        <authorList>
            <person name="Chang J."/>
            <person name="Duong T.A."/>
            <person name="Schoeman C."/>
            <person name="Ma X."/>
            <person name="Roodt D."/>
            <person name="Barker N."/>
            <person name="Li Z."/>
            <person name="Van de Peer Y."/>
            <person name="Mizrachi E."/>
        </authorList>
    </citation>
    <scope>NUCLEOTIDE SEQUENCE</scope>
    <source>
        <tissue evidence="3">Young leaves</tissue>
    </source>
</reference>
<evidence type="ECO:0000313" key="3">
    <source>
        <dbReference type="EMBL" id="KAJ4976404.1"/>
    </source>
</evidence>
<evidence type="ECO:0000259" key="2">
    <source>
        <dbReference type="Pfam" id="PF13724"/>
    </source>
</evidence>
<organism evidence="3 4">
    <name type="scientific">Protea cynaroides</name>
    <dbReference type="NCBI Taxonomy" id="273540"/>
    <lineage>
        <taxon>Eukaryota</taxon>
        <taxon>Viridiplantae</taxon>
        <taxon>Streptophyta</taxon>
        <taxon>Embryophyta</taxon>
        <taxon>Tracheophyta</taxon>
        <taxon>Spermatophyta</taxon>
        <taxon>Magnoliopsida</taxon>
        <taxon>Proteales</taxon>
        <taxon>Proteaceae</taxon>
        <taxon>Protea</taxon>
    </lineage>
</organism>
<dbReference type="GO" id="GO:0003677">
    <property type="term" value="F:DNA binding"/>
    <property type="evidence" value="ECO:0007669"/>
    <property type="project" value="InterPro"/>
</dbReference>
<dbReference type="InterPro" id="IPR025830">
    <property type="entry name" value="DNA_bnd_dom_ovate"/>
</dbReference>
<feature type="compositionally biased region" description="Basic and acidic residues" evidence="1">
    <location>
        <begin position="67"/>
        <end position="77"/>
    </location>
</feature>
<dbReference type="Proteomes" id="UP001141806">
    <property type="component" value="Unassembled WGS sequence"/>
</dbReference>
<proteinExistence type="predicted"/>
<evidence type="ECO:0000256" key="1">
    <source>
        <dbReference type="SAM" id="MobiDB-lite"/>
    </source>
</evidence>
<protein>
    <recommendedName>
        <fullName evidence="2">DNA-binding domain-containing protein</fullName>
    </recommendedName>
</protein>
<evidence type="ECO:0000313" key="4">
    <source>
        <dbReference type="Proteomes" id="UP001141806"/>
    </source>
</evidence>
<comment type="caution">
    <text evidence="3">The sequence shown here is derived from an EMBL/GenBank/DDBJ whole genome shotgun (WGS) entry which is preliminary data.</text>
</comment>
<keyword evidence="4" id="KW-1185">Reference proteome</keyword>